<evidence type="ECO:0000313" key="2">
    <source>
        <dbReference type="EMBL" id="MBW5482143.1"/>
    </source>
</evidence>
<dbReference type="Proteomes" id="UP000812013">
    <property type="component" value="Unassembled WGS sequence"/>
</dbReference>
<keyword evidence="1" id="KW-0812">Transmembrane</keyword>
<evidence type="ECO:0000313" key="3">
    <source>
        <dbReference type="Proteomes" id="UP000812013"/>
    </source>
</evidence>
<gene>
    <name evidence="2" type="ORF">GPJ59_09675</name>
</gene>
<dbReference type="EMBL" id="WTFF01000046">
    <property type="protein sequence ID" value="MBW5482143.1"/>
    <property type="molecule type" value="Genomic_DNA"/>
</dbReference>
<accession>A0ABS6Z302</accession>
<comment type="caution">
    <text evidence="2">The sequence shown here is derived from an EMBL/GenBank/DDBJ whole genome shotgun (WGS) entry which is preliminary data.</text>
</comment>
<feature type="transmembrane region" description="Helical" evidence="1">
    <location>
        <begin position="33"/>
        <end position="50"/>
    </location>
</feature>
<evidence type="ECO:0008006" key="4">
    <source>
        <dbReference type="Google" id="ProtNLM"/>
    </source>
</evidence>
<protein>
    <recommendedName>
        <fullName evidence="4">YcxB family protein</fullName>
    </recommendedName>
</protein>
<feature type="transmembrane region" description="Helical" evidence="1">
    <location>
        <begin position="62"/>
        <end position="80"/>
    </location>
</feature>
<name>A0ABS6Z302_9ACTN</name>
<sequence length="172" mass="18529">MADIRQTTLTFSGSLTREEFDEAIAVSGMFRRVPWLVGAAVAGLVALILLRMADGGSPDPVALVLTVVYGVGGLLVPRAVPARMFRAYQAKGDKDCVVDESGIVVSHGGEEFMRVPWAGLKRYHETERLYVVVGRVGWKSCLLALPKRLFGGPGEADLMGALLDARVGRTKN</sequence>
<organism evidence="2 3">
    <name type="scientific">Streptomyces bambusae</name>
    <dbReference type="NCBI Taxonomy" id="1550616"/>
    <lineage>
        <taxon>Bacteria</taxon>
        <taxon>Bacillati</taxon>
        <taxon>Actinomycetota</taxon>
        <taxon>Actinomycetes</taxon>
        <taxon>Kitasatosporales</taxon>
        <taxon>Streptomycetaceae</taxon>
        <taxon>Streptomyces</taxon>
    </lineage>
</organism>
<keyword evidence="1" id="KW-1133">Transmembrane helix</keyword>
<proteinExistence type="predicted"/>
<keyword evidence="1" id="KW-0472">Membrane</keyword>
<dbReference type="RefSeq" id="WP_219666067.1">
    <property type="nucleotide sequence ID" value="NZ_WTFF01000046.1"/>
</dbReference>
<reference evidence="2 3" key="1">
    <citation type="submission" date="2019-12" db="EMBL/GenBank/DDBJ databases">
        <title>Genome sequence of Streptomyces bambusae.</title>
        <authorList>
            <person name="Bansal K."/>
            <person name="Choksket S."/>
            <person name="Korpole S."/>
            <person name="Patil P.B."/>
        </authorList>
    </citation>
    <scope>NUCLEOTIDE SEQUENCE [LARGE SCALE GENOMIC DNA]</scope>
    <source>
        <strain evidence="2 3">SK60</strain>
    </source>
</reference>
<keyword evidence="3" id="KW-1185">Reference proteome</keyword>
<evidence type="ECO:0000256" key="1">
    <source>
        <dbReference type="SAM" id="Phobius"/>
    </source>
</evidence>